<evidence type="ECO:0000256" key="4">
    <source>
        <dbReference type="ARBA" id="ARBA00022692"/>
    </source>
</evidence>
<dbReference type="InterPro" id="IPR000515">
    <property type="entry name" value="MetI-like"/>
</dbReference>
<keyword evidence="5 7" id="KW-1133">Transmembrane helix</keyword>
<evidence type="ECO:0000313" key="9">
    <source>
        <dbReference type="EMBL" id="CAB4868963.1"/>
    </source>
</evidence>
<dbReference type="Pfam" id="PF00528">
    <property type="entry name" value="BPD_transp_1"/>
    <property type="match status" value="1"/>
</dbReference>
<dbReference type="AlphaFoldDB" id="A0A6J7DNS0"/>
<dbReference type="Gene3D" id="1.10.3720.10">
    <property type="entry name" value="MetI-like"/>
    <property type="match status" value="1"/>
</dbReference>
<keyword evidence="2" id="KW-0813">Transport</keyword>
<dbReference type="PROSITE" id="PS50928">
    <property type="entry name" value="ABC_TM1"/>
    <property type="match status" value="1"/>
</dbReference>
<dbReference type="InterPro" id="IPR035906">
    <property type="entry name" value="MetI-like_sf"/>
</dbReference>
<gene>
    <name evidence="9" type="ORF">UFOPK3376_00704</name>
</gene>
<dbReference type="PANTHER" id="PTHR43386:SF1">
    <property type="entry name" value="D,D-DIPEPTIDE TRANSPORT SYSTEM PERMEASE PROTEIN DDPC-RELATED"/>
    <property type="match status" value="1"/>
</dbReference>
<organism evidence="9">
    <name type="scientific">freshwater metagenome</name>
    <dbReference type="NCBI Taxonomy" id="449393"/>
    <lineage>
        <taxon>unclassified sequences</taxon>
        <taxon>metagenomes</taxon>
        <taxon>ecological metagenomes</taxon>
    </lineage>
</organism>
<evidence type="ECO:0000256" key="6">
    <source>
        <dbReference type="ARBA" id="ARBA00023136"/>
    </source>
</evidence>
<dbReference type="GO" id="GO:0055085">
    <property type="term" value="P:transmembrane transport"/>
    <property type="evidence" value="ECO:0007669"/>
    <property type="project" value="InterPro"/>
</dbReference>
<feature type="transmembrane region" description="Helical" evidence="7">
    <location>
        <begin position="88"/>
        <end position="109"/>
    </location>
</feature>
<dbReference type="EMBL" id="CAFBLP010000012">
    <property type="protein sequence ID" value="CAB4868963.1"/>
    <property type="molecule type" value="Genomic_DNA"/>
</dbReference>
<dbReference type="SUPFAM" id="SSF161098">
    <property type="entry name" value="MetI-like"/>
    <property type="match status" value="1"/>
</dbReference>
<evidence type="ECO:0000256" key="2">
    <source>
        <dbReference type="ARBA" id="ARBA00022448"/>
    </source>
</evidence>
<reference evidence="9" key="1">
    <citation type="submission" date="2020-05" db="EMBL/GenBank/DDBJ databases">
        <authorList>
            <person name="Chiriac C."/>
            <person name="Salcher M."/>
            <person name="Ghai R."/>
            <person name="Kavagutti S V."/>
        </authorList>
    </citation>
    <scope>NUCLEOTIDE SEQUENCE</scope>
</reference>
<proteinExistence type="predicted"/>
<feature type="transmembrane region" description="Helical" evidence="7">
    <location>
        <begin position="246"/>
        <end position="270"/>
    </location>
</feature>
<keyword evidence="6 7" id="KW-0472">Membrane</keyword>
<feature type="transmembrane region" description="Helical" evidence="7">
    <location>
        <begin position="21"/>
        <end position="43"/>
    </location>
</feature>
<dbReference type="PANTHER" id="PTHR43386">
    <property type="entry name" value="OLIGOPEPTIDE TRANSPORT SYSTEM PERMEASE PROTEIN APPC"/>
    <property type="match status" value="1"/>
</dbReference>
<comment type="subcellular location">
    <subcellularLocation>
        <location evidence="1">Cell membrane</location>
        <topology evidence="1">Multi-pass membrane protein</topology>
    </subcellularLocation>
</comment>
<feature type="domain" description="ABC transmembrane type-1" evidence="8">
    <location>
        <begin position="82"/>
        <end position="270"/>
    </location>
</feature>
<evidence type="ECO:0000256" key="7">
    <source>
        <dbReference type="SAM" id="Phobius"/>
    </source>
</evidence>
<feature type="transmembrane region" description="Helical" evidence="7">
    <location>
        <begin position="121"/>
        <end position="141"/>
    </location>
</feature>
<evidence type="ECO:0000256" key="5">
    <source>
        <dbReference type="ARBA" id="ARBA00022989"/>
    </source>
</evidence>
<feature type="transmembrane region" description="Helical" evidence="7">
    <location>
        <begin position="147"/>
        <end position="164"/>
    </location>
</feature>
<keyword evidence="3" id="KW-1003">Cell membrane</keyword>
<keyword evidence="4 7" id="KW-0812">Transmembrane</keyword>
<name>A0A6J7DNS0_9ZZZZ</name>
<evidence type="ECO:0000256" key="3">
    <source>
        <dbReference type="ARBA" id="ARBA00022475"/>
    </source>
</evidence>
<protein>
    <submittedName>
        <fullName evidence="9">Unannotated protein</fullName>
    </submittedName>
</protein>
<dbReference type="GO" id="GO:0005886">
    <property type="term" value="C:plasma membrane"/>
    <property type="evidence" value="ECO:0007669"/>
    <property type="project" value="UniProtKB-SubCell"/>
</dbReference>
<sequence length="283" mass="30952">MTDVISPARRLRRGRPEWLRGPALVGAIAITVWLLVALTVPLWSPYDPLAEVAPRLQGPSWHHLMGTDQLGRDVFTRMLWGSRTSLPVAFVVILSSVVIGTIVGAIAGYRGGWIDAVLMRFVDITMAFPPILLAMAITASLGPGVRNALIAMVLVWWPIYARLLRAQVIAVKQREYVESAEAIGVKRFAILRRYVLPMAYTPVLVNATMDFGQVVLLTASLSFIGLGARPPSPEWGAMITEGATQFYSWWIATAPGLAILVVVLAFNYVGDALRDSFDVKGVL</sequence>
<accession>A0A6J7DNS0</accession>
<evidence type="ECO:0000259" key="8">
    <source>
        <dbReference type="PROSITE" id="PS50928"/>
    </source>
</evidence>
<evidence type="ECO:0000256" key="1">
    <source>
        <dbReference type="ARBA" id="ARBA00004651"/>
    </source>
</evidence>
<dbReference type="CDD" id="cd06261">
    <property type="entry name" value="TM_PBP2"/>
    <property type="match status" value="1"/>
</dbReference>
<dbReference type="InterPro" id="IPR050366">
    <property type="entry name" value="BP-dependent_transpt_permease"/>
</dbReference>